<feature type="transmembrane region" description="Helical" evidence="1">
    <location>
        <begin position="6"/>
        <end position="26"/>
    </location>
</feature>
<evidence type="ECO:0000256" key="1">
    <source>
        <dbReference type="SAM" id="Phobius"/>
    </source>
</evidence>
<protein>
    <submittedName>
        <fullName evidence="2">Uncharacterized protein</fullName>
    </submittedName>
</protein>
<reference evidence="3" key="1">
    <citation type="submission" date="2015-11" db="EMBL/GenBank/DDBJ databases">
        <authorList>
            <person name="Varghese N."/>
        </authorList>
    </citation>
    <scope>NUCLEOTIDE SEQUENCE [LARGE SCALE GENOMIC DNA]</scope>
    <source>
        <strain evidence="3">DSM 45899</strain>
    </source>
</reference>
<dbReference type="Proteomes" id="UP000198802">
    <property type="component" value="Unassembled WGS sequence"/>
</dbReference>
<keyword evidence="1" id="KW-0472">Membrane</keyword>
<evidence type="ECO:0000313" key="2">
    <source>
        <dbReference type="EMBL" id="CUU54184.1"/>
    </source>
</evidence>
<keyword evidence="1" id="KW-0812">Transmembrane</keyword>
<keyword evidence="3" id="KW-1185">Reference proteome</keyword>
<keyword evidence="1" id="KW-1133">Transmembrane helix</keyword>
<evidence type="ECO:0000313" key="3">
    <source>
        <dbReference type="Proteomes" id="UP000198802"/>
    </source>
</evidence>
<gene>
    <name evidence="2" type="ORF">Ga0074812_102190</name>
</gene>
<dbReference type="EMBL" id="FAOZ01000002">
    <property type="protein sequence ID" value="CUU54184.1"/>
    <property type="molecule type" value="Genomic_DNA"/>
</dbReference>
<proteinExistence type="predicted"/>
<sequence>MLHYFASGLLVAMAMLIAWFSGYAVYKLYGGRR</sequence>
<accession>A0A0S4QHC8</accession>
<name>A0A0S4QHC8_9ACTN</name>
<organism evidence="2 3">
    <name type="scientific">Parafrankia irregularis</name>
    <dbReference type="NCBI Taxonomy" id="795642"/>
    <lineage>
        <taxon>Bacteria</taxon>
        <taxon>Bacillati</taxon>
        <taxon>Actinomycetota</taxon>
        <taxon>Actinomycetes</taxon>
        <taxon>Frankiales</taxon>
        <taxon>Frankiaceae</taxon>
        <taxon>Parafrankia</taxon>
    </lineage>
</organism>
<dbReference type="AlphaFoldDB" id="A0A0S4QHC8"/>